<protein>
    <submittedName>
        <fullName evidence="3">T9SS type A sorting domain-containing protein</fullName>
    </submittedName>
</protein>
<dbReference type="NCBIfam" id="TIGR04183">
    <property type="entry name" value="Por_Secre_tail"/>
    <property type="match status" value="1"/>
</dbReference>
<feature type="chain" id="PRO_5032502503" evidence="1">
    <location>
        <begin position="20"/>
        <end position="304"/>
    </location>
</feature>
<evidence type="ECO:0000256" key="1">
    <source>
        <dbReference type="SAM" id="SignalP"/>
    </source>
</evidence>
<proteinExistence type="predicted"/>
<feature type="domain" description="Secretion system C-terminal sorting" evidence="2">
    <location>
        <begin position="232"/>
        <end position="303"/>
    </location>
</feature>
<evidence type="ECO:0000313" key="3">
    <source>
        <dbReference type="EMBL" id="HDR50146.1"/>
    </source>
</evidence>
<feature type="signal peptide" evidence="1">
    <location>
        <begin position="1"/>
        <end position="19"/>
    </location>
</feature>
<reference evidence="3" key="1">
    <citation type="journal article" date="2020" name="mSystems">
        <title>Genome- and Community-Level Interaction Insights into Carbon Utilization and Element Cycling Functions of Hydrothermarchaeota in Hydrothermal Sediment.</title>
        <authorList>
            <person name="Zhou Z."/>
            <person name="Liu Y."/>
            <person name="Xu W."/>
            <person name="Pan J."/>
            <person name="Luo Z.H."/>
            <person name="Li M."/>
        </authorList>
    </citation>
    <scope>NUCLEOTIDE SEQUENCE [LARGE SCALE GENOMIC DNA]</scope>
    <source>
        <strain evidence="3">SpSt-1217</strain>
    </source>
</reference>
<evidence type="ECO:0000259" key="2">
    <source>
        <dbReference type="Pfam" id="PF18962"/>
    </source>
</evidence>
<gene>
    <name evidence="3" type="ORF">ENN90_00795</name>
</gene>
<dbReference type="Pfam" id="PF18962">
    <property type="entry name" value="Por_Secre_tail"/>
    <property type="match status" value="1"/>
</dbReference>
<comment type="caution">
    <text evidence="3">The sequence shown here is derived from an EMBL/GenBank/DDBJ whole genome shotgun (WGS) entry which is preliminary data.</text>
</comment>
<sequence>MKKLFLLVLTMHLLLQINAQLTVDAGNDIIVCSDVNSGEYKLGGCPAASGGVPPYKYTWSGKHFDLKYPTGIPSWIFASDILDDTTKSNPVITEWRNVPDEWTTYYLKVEDTEGNIQIDSVNIVASVFIVGGPYKQPVTIHKGDSVQFFGNISILFSNFEPLTEFLFSPPHGLSDPTDIFGWAKPDTSITYYLEAVNSAGCRSGKIEYWHIEVVDTTTVSNAILKNQKDIEIFPNPAKDKITIYSQSSRILKLEIYDLTGTCVYQNLNVGSNRVELKTDKLSKGMYVLKVRDEREKISQKIIIQ</sequence>
<organism evidence="3">
    <name type="scientific">Mariniphaga anaerophila</name>
    <dbReference type="NCBI Taxonomy" id="1484053"/>
    <lineage>
        <taxon>Bacteria</taxon>
        <taxon>Pseudomonadati</taxon>
        <taxon>Bacteroidota</taxon>
        <taxon>Bacteroidia</taxon>
        <taxon>Marinilabiliales</taxon>
        <taxon>Prolixibacteraceae</taxon>
        <taxon>Mariniphaga</taxon>
    </lineage>
</organism>
<keyword evidence="1" id="KW-0732">Signal</keyword>
<dbReference type="Proteomes" id="UP000886047">
    <property type="component" value="Unassembled WGS sequence"/>
</dbReference>
<dbReference type="AlphaFoldDB" id="A0A831LT88"/>
<name>A0A831LT88_9BACT</name>
<dbReference type="EMBL" id="DSDK01000045">
    <property type="protein sequence ID" value="HDR50146.1"/>
    <property type="molecule type" value="Genomic_DNA"/>
</dbReference>
<accession>A0A831LT88</accession>
<dbReference type="InterPro" id="IPR026444">
    <property type="entry name" value="Secre_tail"/>
</dbReference>